<keyword evidence="1" id="KW-0472">Membrane</keyword>
<gene>
    <name evidence="2" type="ORF">CK503_04320</name>
</gene>
<dbReference type="GO" id="GO:0005886">
    <property type="term" value="C:plasma membrane"/>
    <property type="evidence" value="ECO:0007669"/>
    <property type="project" value="TreeGrafter"/>
</dbReference>
<evidence type="ECO:0008006" key="4">
    <source>
        <dbReference type="Google" id="ProtNLM"/>
    </source>
</evidence>
<proteinExistence type="predicted"/>
<keyword evidence="3" id="KW-1185">Reference proteome</keyword>
<reference evidence="2 3" key="1">
    <citation type="submission" date="2017-08" db="EMBL/GenBank/DDBJ databases">
        <title>Aliifodinibius alkalisoli sp. nov., isolated from saline alkaline soil.</title>
        <authorList>
            <person name="Liu D."/>
            <person name="Zhang G."/>
        </authorList>
    </citation>
    <scope>NUCLEOTIDE SEQUENCE [LARGE SCALE GENOMIC DNA]</scope>
    <source>
        <strain evidence="2 3">WN023</strain>
    </source>
</reference>
<dbReference type="GO" id="GO:0090313">
    <property type="term" value="P:regulation of protein targeting to membrane"/>
    <property type="evidence" value="ECO:0007669"/>
    <property type="project" value="TreeGrafter"/>
</dbReference>
<evidence type="ECO:0000313" key="2">
    <source>
        <dbReference type="EMBL" id="PAU94705.1"/>
    </source>
</evidence>
<sequence length="229" mass="24751">MSLFKSKLDLKPVFQVLFAIIVIGAIGALILSLSIDNMVRSSLESTTAEVLNTSVDVEDVSISLLNGSGTISGFTIHNPEGFSDKSAAKLQEISIKMKVSSLLSDTVIVEEIRVQKPVLYYEQKATGNNFDALTENMEGSSSSDTNLIVDYLLVENGQVTLTADIGSEKSIIAEFSKIEMEGIGRTGNNTMEQTIQQILKPVLEKALREAATQGLMDKAKDALQDMLDG</sequence>
<feature type="transmembrane region" description="Helical" evidence="1">
    <location>
        <begin position="12"/>
        <end position="33"/>
    </location>
</feature>
<dbReference type="AlphaFoldDB" id="A0A2A2GCY1"/>
<dbReference type="OrthoDB" id="9810976at2"/>
<dbReference type="PANTHER" id="PTHR30441">
    <property type="entry name" value="DUF748 DOMAIN-CONTAINING PROTEIN"/>
    <property type="match status" value="1"/>
</dbReference>
<comment type="caution">
    <text evidence="2">The sequence shown here is derived from an EMBL/GenBank/DDBJ whole genome shotgun (WGS) entry which is preliminary data.</text>
</comment>
<dbReference type="RefSeq" id="WP_095605571.1">
    <property type="nucleotide sequence ID" value="NZ_NSKE01000003.1"/>
</dbReference>
<dbReference type="InterPro" id="IPR008023">
    <property type="entry name" value="DUF748"/>
</dbReference>
<accession>A0A2A2GCY1</accession>
<keyword evidence="1" id="KW-0812">Transmembrane</keyword>
<name>A0A2A2GCY1_9BACT</name>
<dbReference type="Pfam" id="PF05359">
    <property type="entry name" value="DUF748"/>
    <property type="match status" value="1"/>
</dbReference>
<organism evidence="2 3">
    <name type="scientific">Fodinibius salipaludis</name>
    <dbReference type="NCBI Taxonomy" id="2032627"/>
    <lineage>
        <taxon>Bacteria</taxon>
        <taxon>Pseudomonadati</taxon>
        <taxon>Balneolota</taxon>
        <taxon>Balneolia</taxon>
        <taxon>Balneolales</taxon>
        <taxon>Balneolaceae</taxon>
        <taxon>Fodinibius</taxon>
    </lineage>
</organism>
<dbReference type="Proteomes" id="UP000218831">
    <property type="component" value="Unassembled WGS sequence"/>
</dbReference>
<keyword evidence="1" id="KW-1133">Transmembrane helix</keyword>
<dbReference type="EMBL" id="NSKE01000003">
    <property type="protein sequence ID" value="PAU94705.1"/>
    <property type="molecule type" value="Genomic_DNA"/>
</dbReference>
<protein>
    <recommendedName>
        <fullName evidence="4">AsmA domain-containing protein</fullName>
    </recommendedName>
</protein>
<dbReference type="PANTHER" id="PTHR30441:SF4">
    <property type="entry name" value="PROTEIN ASMA"/>
    <property type="match status" value="1"/>
</dbReference>
<evidence type="ECO:0000313" key="3">
    <source>
        <dbReference type="Proteomes" id="UP000218831"/>
    </source>
</evidence>
<evidence type="ECO:0000256" key="1">
    <source>
        <dbReference type="SAM" id="Phobius"/>
    </source>
</evidence>
<dbReference type="InterPro" id="IPR052894">
    <property type="entry name" value="AsmA-related"/>
</dbReference>